<dbReference type="Proteomes" id="UP000011575">
    <property type="component" value="Unassembled WGS sequence"/>
</dbReference>
<accession>M0PFD0</accession>
<feature type="transmembrane region" description="Helical" evidence="1">
    <location>
        <begin position="27"/>
        <end position="51"/>
    </location>
</feature>
<feature type="transmembrane region" description="Helical" evidence="1">
    <location>
        <begin position="187"/>
        <end position="210"/>
    </location>
</feature>
<gene>
    <name evidence="3" type="ORF">C461_07129</name>
</gene>
<feature type="domain" description="Urease accessory protein UreH-like transmembrane" evidence="2">
    <location>
        <begin position="32"/>
        <end position="264"/>
    </location>
</feature>
<keyword evidence="4" id="KW-1185">Reference proteome</keyword>
<feature type="transmembrane region" description="Helical" evidence="1">
    <location>
        <begin position="216"/>
        <end position="240"/>
    </location>
</feature>
<proteinExistence type="predicted"/>
<protein>
    <recommendedName>
        <fullName evidence="2">Urease accessory protein UreH-like transmembrane domain-containing protein</fullName>
    </recommendedName>
</protein>
<dbReference type="PANTHER" id="PTHR42208">
    <property type="entry name" value="HEAVY METAL TRANSPORTER-RELATED"/>
    <property type="match status" value="1"/>
</dbReference>
<feature type="transmembrane region" description="Helical" evidence="1">
    <location>
        <begin position="252"/>
        <end position="271"/>
    </location>
</feature>
<dbReference type="InterPro" id="IPR039447">
    <property type="entry name" value="UreH-like_TM_dom"/>
</dbReference>
<evidence type="ECO:0000313" key="3">
    <source>
        <dbReference type="EMBL" id="EMA67480.1"/>
    </source>
</evidence>
<evidence type="ECO:0000259" key="2">
    <source>
        <dbReference type="Pfam" id="PF13386"/>
    </source>
</evidence>
<dbReference type="Pfam" id="PF13386">
    <property type="entry name" value="DsbD_2"/>
    <property type="match status" value="1"/>
</dbReference>
<evidence type="ECO:0000313" key="4">
    <source>
        <dbReference type="Proteomes" id="UP000011575"/>
    </source>
</evidence>
<dbReference type="EMBL" id="AOJI01000022">
    <property type="protein sequence ID" value="EMA67480.1"/>
    <property type="molecule type" value="Genomic_DNA"/>
</dbReference>
<dbReference type="STRING" id="1230454.C461_07129"/>
<keyword evidence="1" id="KW-0812">Transmembrane</keyword>
<dbReference type="RefSeq" id="WP_007999896.1">
    <property type="nucleotide sequence ID" value="NZ_AOJI01000022.1"/>
</dbReference>
<comment type="caution">
    <text evidence="3">The sequence shown here is derived from an EMBL/GenBank/DDBJ whole genome shotgun (WGS) entry which is preliminary data.</text>
</comment>
<evidence type="ECO:0000256" key="1">
    <source>
        <dbReference type="SAM" id="Phobius"/>
    </source>
</evidence>
<reference evidence="3 4" key="1">
    <citation type="journal article" date="2014" name="PLoS Genet.">
        <title>Phylogenetically driven sequencing of extremely halophilic archaea reveals strategies for static and dynamic osmo-response.</title>
        <authorList>
            <person name="Becker E.A."/>
            <person name="Seitzer P.M."/>
            <person name="Tritt A."/>
            <person name="Larsen D."/>
            <person name="Krusor M."/>
            <person name="Yao A.I."/>
            <person name="Wu D."/>
            <person name="Madern D."/>
            <person name="Eisen J.A."/>
            <person name="Darling A.E."/>
            <person name="Facciotti M.T."/>
        </authorList>
    </citation>
    <scope>NUCLEOTIDE SEQUENCE [LARGE SCALE GENOMIC DNA]</scope>
    <source>
        <strain evidence="3 4">JCM 13560</strain>
    </source>
</reference>
<name>M0PFD0_9EURY</name>
<dbReference type="AlphaFoldDB" id="M0PFD0"/>
<feature type="transmembrane region" description="Helical" evidence="1">
    <location>
        <begin position="130"/>
        <end position="151"/>
    </location>
</feature>
<dbReference type="OrthoDB" id="162718at2157"/>
<sequence length="289" mass="29873">MRALLPTQAPLTTTCEPSGTIYSSEPVGLAVFLLIGLLGGAHCLGMCGPLVTTYADRMRTGGGGAGGGASGTGSSAGRRDDHLTVHQVRQHALFNAGRATSYAALGGLFGLAGSLVFVTGRTVTTIADDVHALTGLLVGGVIIAIGLRYALRLELQSIPVPGLERASGFVTRRIVPRVDAWVGDWRIVGLGAAHGLLPCPLLYPAFLYAFVQGNALGGAVALGALGVGTIPAMFLFGTVFQSISVETRLRMHRVLGVAFVALGYIPLQHGLATLGVPLPHPPIPYYAPF</sequence>
<keyword evidence="1" id="KW-1133">Transmembrane helix</keyword>
<keyword evidence="1" id="KW-0472">Membrane</keyword>
<dbReference type="PATRIC" id="fig|1230454.4.peg.1442"/>
<dbReference type="PANTHER" id="PTHR42208:SF1">
    <property type="entry name" value="HEAVY METAL TRANSPORTER"/>
    <property type="match status" value="1"/>
</dbReference>
<organism evidence="3 4">
    <name type="scientific">Halorubrum aidingense JCM 13560</name>
    <dbReference type="NCBI Taxonomy" id="1230454"/>
    <lineage>
        <taxon>Archaea</taxon>
        <taxon>Methanobacteriati</taxon>
        <taxon>Methanobacteriota</taxon>
        <taxon>Stenosarchaea group</taxon>
        <taxon>Halobacteria</taxon>
        <taxon>Halobacteriales</taxon>
        <taxon>Haloferacaceae</taxon>
        <taxon>Halorubrum</taxon>
    </lineage>
</organism>
<feature type="transmembrane region" description="Helical" evidence="1">
    <location>
        <begin position="99"/>
        <end position="118"/>
    </location>
</feature>